<protein>
    <submittedName>
        <fullName evidence="2">Uncharacterized protein</fullName>
    </submittedName>
</protein>
<evidence type="ECO:0000256" key="1">
    <source>
        <dbReference type="SAM" id="MobiDB-lite"/>
    </source>
</evidence>
<dbReference type="Proteomes" id="UP000268535">
    <property type="component" value="Unassembled WGS sequence"/>
</dbReference>
<feature type="region of interest" description="Disordered" evidence="1">
    <location>
        <begin position="178"/>
        <end position="205"/>
    </location>
</feature>
<dbReference type="EMBL" id="ML010379">
    <property type="protein sequence ID" value="RKO96095.1"/>
    <property type="molecule type" value="Genomic_DNA"/>
</dbReference>
<reference evidence="3" key="1">
    <citation type="journal article" date="2018" name="Nat. Microbiol.">
        <title>Leveraging single-cell genomics to expand the fungal tree of life.</title>
        <authorList>
            <person name="Ahrendt S.R."/>
            <person name="Quandt C.A."/>
            <person name="Ciobanu D."/>
            <person name="Clum A."/>
            <person name="Salamov A."/>
            <person name="Andreopoulos B."/>
            <person name="Cheng J.F."/>
            <person name="Woyke T."/>
            <person name="Pelin A."/>
            <person name="Henrissat B."/>
            <person name="Reynolds N.K."/>
            <person name="Benny G.L."/>
            <person name="Smith M.E."/>
            <person name="James T.Y."/>
            <person name="Grigoriev I.V."/>
        </authorList>
    </citation>
    <scope>NUCLEOTIDE SEQUENCE [LARGE SCALE GENOMIC DNA]</scope>
    <source>
        <strain evidence="3">ATCC 52028</strain>
    </source>
</reference>
<evidence type="ECO:0000313" key="3">
    <source>
        <dbReference type="Proteomes" id="UP000268535"/>
    </source>
</evidence>
<proteinExistence type="predicted"/>
<evidence type="ECO:0000313" key="2">
    <source>
        <dbReference type="EMBL" id="RKO96095.1"/>
    </source>
</evidence>
<accession>A0A4P9WUE7</accession>
<dbReference type="AlphaFoldDB" id="A0A4P9WUE7"/>
<sequence>MAVMTTCATTWTSASPFPTDRRTTSSWWEVVFAESPQEPPQPPVTGAITSGTSAVEASPIGLPVRPSPEGVDEAHTNANPMSPSMTPNTEYQPGLLRAHLNQDLNQEWSVLDDGVPESWKAHIPVLKALDAECQRSLERLKNRQSLIDVILRKYTTSSTMPTESIEIQVQAEISKIVDSPLQDSEPLPESTDRSKNMAPQPDPNIKFSTTEHKFVQLRELRDLQRKAGLIATEVRIVAAMLKFYQTEITDATQYFESFQKCITYLKKSLEDVVKFRSQGMLRQADDAATWAATVSVTPDDVGGKIEALGKQLAALTADSVKAELAKNLEEITTSNKKTFASDQGTAGTLAAEIEQLEAKYTYVTKELAISEFSQKELALAYQSSQTAFKMRVRLLVNRSKNLLVNYHEKIVGTTLRQLAGILHTLVHMFDEVQSATLQYHANEIRILFETSHLAVLERDLTTLQIIALVVPNDETQTVGHERDSNPQALRDAAAAWWKGELSRKNRDLQRSGGPMLRGWDELNRVSNRDTAAKNGNNLITEILSRHDSAALDDGSPAPV</sequence>
<organism evidence="2 3">
    <name type="scientific">Caulochytrium protostelioides</name>
    <dbReference type="NCBI Taxonomy" id="1555241"/>
    <lineage>
        <taxon>Eukaryota</taxon>
        <taxon>Fungi</taxon>
        <taxon>Fungi incertae sedis</taxon>
        <taxon>Chytridiomycota</taxon>
        <taxon>Chytridiomycota incertae sedis</taxon>
        <taxon>Chytridiomycetes</taxon>
        <taxon>Caulochytriales</taxon>
        <taxon>Caulochytriaceae</taxon>
        <taxon>Caulochytrium</taxon>
    </lineage>
</organism>
<name>A0A4P9WUE7_9FUNG</name>
<gene>
    <name evidence="2" type="ORF">CAUPRSCDRAFT_12205</name>
</gene>